<dbReference type="PROSITE" id="PS00116">
    <property type="entry name" value="DNA_POLYMERASE_B"/>
    <property type="match status" value="1"/>
</dbReference>
<dbReference type="InterPro" id="IPR017964">
    <property type="entry name" value="DNA-dir_DNA_pol_B_CS"/>
</dbReference>
<dbReference type="InterPro" id="IPR023211">
    <property type="entry name" value="DNA_pol_palm_dom_sf"/>
</dbReference>
<dbReference type="Proteomes" id="UP001189429">
    <property type="component" value="Unassembled WGS sequence"/>
</dbReference>
<evidence type="ECO:0000256" key="2">
    <source>
        <dbReference type="ARBA" id="ARBA00022679"/>
    </source>
</evidence>
<dbReference type="PANTHER" id="PTHR45812">
    <property type="entry name" value="DNA POLYMERASE ZETA CATALYTIC SUBUNIT"/>
    <property type="match status" value="1"/>
</dbReference>
<reference evidence="7" key="1">
    <citation type="submission" date="2023-10" db="EMBL/GenBank/DDBJ databases">
        <authorList>
            <person name="Chen Y."/>
            <person name="Shah S."/>
            <person name="Dougan E. K."/>
            <person name="Thang M."/>
            <person name="Chan C."/>
        </authorList>
    </citation>
    <scope>NUCLEOTIDE SEQUENCE [LARGE SCALE GENOMIC DNA]</scope>
</reference>
<proteinExistence type="predicted"/>
<dbReference type="InterPro" id="IPR042087">
    <property type="entry name" value="DNA_pol_B_thumb"/>
</dbReference>
<gene>
    <name evidence="7" type="ORF">PCOR1329_LOCUS40268</name>
</gene>
<keyword evidence="8" id="KW-1185">Reference proteome</keyword>
<feature type="region of interest" description="Disordered" evidence="5">
    <location>
        <begin position="392"/>
        <end position="415"/>
    </location>
</feature>
<dbReference type="Gene3D" id="3.90.1600.10">
    <property type="entry name" value="Palm domain of DNA polymerase"/>
    <property type="match status" value="1"/>
</dbReference>
<keyword evidence="3" id="KW-0548">Nucleotidyltransferase</keyword>
<accession>A0ABN9TME3</accession>
<dbReference type="SUPFAM" id="SSF56672">
    <property type="entry name" value="DNA/RNA polymerases"/>
    <property type="match status" value="1"/>
</dbReference>
<comment type="caution">
    <text evidence="7">The sequence shown here is derived from an EMBL/GenBank/DDBJ whole genome shotgun (WGS) entry which is preliminary data.</text>
</comment>
<organism evidence="7 8">
    <name type="scientific">Prorocentrum cordatum</name>
    <dbReference type="NCBI Taxonomy" id="2364126"/>
    <lineage>
        <taxon>Eukaryota</taxon>
        <taxon>Sar</taxon>
        <taxon>Alveolata</taxon>
        <taxon>Dinophyceae</taxon>
        <taxon>Prorocentrales</taxon>
        <taxon>Prorocentraceae</taxon>
        <taxon>Prorocentrum</taxon>
    </lineage>
</organism>
<evidence type="ECO:0000313" key="7">
    <source>
        <dbReference type="EMBL" id="CAK0846897.1"/>
    </source>
</evidence>
<dbReference type="InterPro" id="IPR030559">
    <property type="entry name" value="PolZ_Rev3"/>
</dbReference>
<evidence type="ECO:0000256" key="1">
    <source>
        <dbReference type="ARBA" id="ARBA00012417"/>
    </source>
</evidence>
<evidence type="ECO:0000256" key="4">
    <source>
        <dbReference type="ARBA" id="ARBA00022932"/>
    </source>
</evidence>
<dbReference type="PANTHER" id="PTHR45812:SF1">
    <property type="entry name" value="DNA POLYMERASE ZETA CATALYTIC SUBUNIT"/>
    <property type="match status" value="1"/>
</dbReference>
<evidence type="ECO:0000256" key="3">
    <source>
        <dbReference type="ARBA" id="ARBA00022695"/>
    </source>
</evidence>
<dbReference type="Gene3D" id="1.10.132.60">
    <property type="entry name" value="DNA polymerase family B, C-terminal domain"/>
    <property type="match status" value="1"/>
</dbReference>
<keyword evidence="2" id="KW-0808">Transferase</keyword>
<evidence type="ECO:0000313" key="8">
    <source>
        <dbReference type="Proteomes" id="UP001189429"/>
    </source>
</evidence>
<dbReference type="EMBL" id="CAUYUJ010014854">
    <property type="protein sequence ID" value="CAK0846897.1"/>
    <property type="molecule type" value="Genomic_DNA"/>
</dbReference>
<protein>
    <recommendedName>
        <fullName evidence="1">DNA-directed DNA polymerase</fullName>
        <ecNumber evidence="1">2.7.7.7</ecNumber>
    </recommendedName>
</protein>
<feature type="compositionally biased region" description="Low complexity" evidence="5">
    <location>
        <begin position="392"/>
        <end position="404"/>
    </location>
</feature>
<dbReference type="Pfam" id="PF00136">
    <property type="entry name" value="DNA_pol_B"/>
    <property type="match status" value="1"/>
</dbReference>
<evidence type="ECO:0000259" key="6">
    <source>
        <dbReference type="Pfam" id="PF00136"/>
    </source>
</evidence>
<keyword evidence="4" id="KW-0239">DNA-directed DNA polymerase</keyword>
<sequence length="448" mass="48725">MIANVTYGYTAASFSGRMPCVEVADAIVQTARRTLERAVRWVESEVAGAEVVYGDTDSLFVHLPGRSKEEAFEQGARIAREVTRQNPHPVELQMDKVYYPCCLVSKKRYVGHAWQAPEDAAPVFDAKGIETVRRDQCAATQRLLRGSLETFFRSGGDLSPVKAYLQEHAERLRSGRFSLQDFVFHHEVRPPDEYRGQGPLAAQAVRRDGGPWPSPGQRVPFVVAEGPPGSRLRDVAVHPREVVGGSPPGCGGPARAPPLHLDVDYYLERQIGPVLQRLFVLLRSPSGAAGVVNVRRWLSEGPRPRRRDVAASAAAGPTVLRALAARGPACEACGAAACGAAARRPRLCGACGGGQAVPRLAEALWRRRRWEARVQQCSELCLHCAGSAQRPPIAATSTATSSSGGRPGRCSWRRRGAPAAGRWRWRTGEPAGLGSRLRPWGWPYSLAE</sequence>
<feature type="domain" description="DNA-directed DNA polymerase family B multifunctional" evidence="6">
    <location>
        <begin position="2"/>
        <end position="279"/>
    </location>
</feature>
<evidence type="ECO:0000256" key="5">
    <source>
        <dbReference type="SAM" id="MobiDB-lite"/>
    </source>
</evidence>
<dbReference type="InterPro" id="IPR006134">
    <property type="entry name" value="DNA-dir_DNA_pol_B_multi_dom"/>
</dbReference>
<dbReference type="InterPro" id="IPR043502">
    <property type="entry name" value="DNA/RNA_pol_sf"/>
</dbReference>
<name>A0ABN9TME3_9DINO</name>
<dbReference type="EC" id="2.7.7.7" evidence="1"/>